<sequence length="137" mass="15954">MKNQKINTILTTLSLIVLLYYIFIVIDQLYYSKTIKIHSFSSLFGNIIVSSIFIINNLFIENLKRRKVFQFLLKGLLLTSVIFLGILFYEMTTQSFFDGEDYFWKFSTIIFGVGSIILIQASRQKLTKKGIKNPTKM</sequence>
<dbReference type="EMBL" id="JAVTTO010000001">
    <property type="protein sequence ID" value="MDT7831399.1"/>
    <property type="molecule type" value="Genomic_DNA"/>
</dbReference>
<keyword evidence="3" id="KW-1185">Reference proteome</keyword>
<evidence type="ECO:0000313" key="3">
    <source>
        <dbReference type="Proteomes" id="UP001257277"/>
    </source>
</evidence>
<dbReference type="RefSeq" id="WP_349240644.1">
    <property type="nucleotide sequence ID" value="NZ_JAVTTO010000001.1"/>
</dbReference>
<dbReference type="Proteomes" id="UP001257277">
    <property type="component" value="Unassembled WGS sequence"/>
</dbReference>
<accession>A0ABU3LDW5</accession>
<gene>
    <name evidence="2" type="ORF">RQM59_03350</name>
</gene>
<evidence type="ECO:0000256" key="1">
    <source>
        <dbReference type="SAM" id="Phobius"/>
    </source>
</evidence>
<name>A0ABU3LDW5_9FLAO</name>
<feature type="transmembrane region" description="Helical" evidence="1">
    <location>
        <begin position="71"/>
        <end position="90"/>
    </location>
</feature>
<feature type="transmembrane region" description="Helical" evidence="1">
    <location>
        <begin position="12"/>
        <end position="31"/>
    </location>
</feature>
<feature type="transmembrane region" description="Helical" evidence="1">
    <location>
        <begin position="102"/>
        <end position="119"/>
    </location>
</feature>
<keyword evidence="1" id="KW-0472">Membrane</keyword>
<protein>
    <submittedName>
        <fullName evidence="2">Uncharacterized protein</fullName>
    </submittedName>
</protein>
<keyword evidence="1" id="KW-0812">Transmembrane</keyword>
<proteinExistence type="predicted"/>
<reference evidence="2 3" key="1">
    <citation type="submission" date="2023-09" db="EMBL/GenBank/DDBJ databases">
        <title>Novel taxa isolated from Blanes Bay.</title>
        <authorList>
            <person name="Rey-Velasco X."/>
            <person name="Lucena T."/>
        </authorList>
    </citation>
    <scope>NUCLEOTIDE SEQUENCE [LARGE SCALE GENOMIC DNA]</scope>
    <source>
        <strain evidence="2 3">S356</strain>
    </source>
</reference>
<organism evidence="2 3">
    <name type="scientific">Asprobacillus argus</name>
    <dbReference type="NCBI Taxonomy" id="3076534"/>
    <lineage>
        <taxon>Bacteria</taxon>
        <taxon>Pseudomonadati</taxon>
        <taxon>Bacteroidota</taxon>
        <taxon>Flavobacteriia</taxon>
        <taxon>Flavobacteriales</taxon>
        <taxon>Flavobacteriaceae</taxon>
        <taxon>Asprobacillus</taxon>
    </lineage>
</organism>
<feature type="transmembrane region" description="Helical" evidence="1">
    <location>
        <begin position="37"/>
        <end position="59"/>
    </location>
</feature>
<evidence type="ECO:0000313" key="2">
    <source>
        <dbReference type="EMBL" id="MDT7831399.1"/>
    </source>
</evidence>
<keyword evidence="1" id="KW-1133">Transmembrane helix</keyword>
<comment type="caution">
    <text evidence="2">The sequence shown here is derived from an EMBL/GenBank/DDBJ whole genome shotgun (WGS) entry which is preliminary data.</text>
</comment>